<dbReference type="GO" id="GO:0000166">
    <property type="term" value="F:nucleotide binding"/>
    <property type="evidence" value="ECO:0007669"/>
    <property type="project" value="InterPro"/>
</dbReference>
<dbReference type="GO" id="GO:0016491">
    <property type="term" value="F:oxidoreductase activity"/>
    <property type="evidence" value="ECO:0007669"/>
    <property type="project" value="UniProtKB-KW"/>
</dbReference>
<dbReference type="PANTHER" id="PTHR43708">
    <property type="entry name" value="CONSERVED EXPRESSED OXIDOREDUCTASE (EUROFUNG)"/>
    <property type="match status" value="1"/>
</dbReference>
<dbReference type="EMBL" id="JALGBI010000001">
    <property type="protein sequence ID" value="MCJ0764274.1"/>
    <property type="molecule type" value="Genomic_DNA"/>
</dbReference>
<dbReference type="PANTHER" id="PTHR43708:SF5">
    <property type="entry name" value="CONSERVED EXPRESSED OXIDOREDUCTASE (EUROFUNG)-RELATED"/>
    <property type="match status" value="1"/>
</dbReference>
<dbReference type="RefSeq" id="WP_243306861.1">
    <property type="nucleotide sequence ID" value="NZ_JALGBI010000001.1"/>
</dbReference>
<sequence length="340" mass="36243">MSSATAKLKVLLIGCGNIAGGFDTDAAPGTPPRTHAGAYLAHGGFSLEACIEPDTAKREAFMQRWNVARGHADIAGAIGTEFDVISICSPTTAHHHDTLAALALRPRLVFCEKPICANLAQAEDLVQRCTAQDVLLAVNHNRRWDPEIVRLREELASGAWGALRSVSCHYNKGVLNNGSHMIDLLHDLLGSLELQHVGAPLADYWRDDPTVPALLRTRDGAEVSLNAGHAADYSLFEIQLVTEHAVIAMEDGGMRWRLRLAAPSPHFPGYRALPEGSIRPGGYLHTMSNAVANLHGALHAGAALASTGDSALAAQRVCERLRSASLESASLHTSRGTGTS</sequence>
<dbReference type="InterPro" id="IPR051317">
    <property type="entry name" value="Gfo/Idh/MocA_oxidoreduct"/>
</dbReference>
<keyword evidence="2" id="KW-0560">Oxidoreductase</keyword>
<dbReference type="InterPro" id="IPR000683">
    <property type="entry name" value="Gfo/Idh/MocA-like_OxRdtase_N"/>
</dbReference>
<dbReference type="Gene3D" id="3.30.360.10">
    <property type="entry name" value="Dihydrodipicolinate Reductase, domain 2"/>
    <property type="match status" value="1"/>
</dbReference>
<dbReference type="Proteomes" id="UP001139447">
    <property type="component" value="Unassembled WGS sequence"/>
</dbReference>
<gene>
    <name evidence="4" type="ORF">MMF98_13745</name>
</gene>
<keyword evidence="5" id="KW-1185">Reference proteome</keyword>
<comment type="similarity">
    <text evidence="1">Belongs to the Gfo/Idh/MocA family.</text>
</comment>
<name>A0A9X1VW15_9BURK</name>
<evidence type="ECO:0000259" key="3">
    <source>
        <dbReference type="Pfam" id="PF01408"/>
    </source>
</evidence>
<evidence type="ECO:0000256" key="2">
    <source>
        <dbReference type="ARBA" id="ARBA00023002"/>
    </source>
</evidence>
<dbReference type="Gene3D" id="3.40.50.720">
    <property type="entry name" value="NAD(P)-binding Rossmann-like Domain"/>
    <property type="match status" value="1"/>
</dbReference>
<dbReference type="SUPFAM" id="SSF51735">
    <property type="entry name" value="NAD(P)-binding Rossmann-fold domains"/>
    <property type="match status" value="1"/>
</dbReference>
<accession>A0A9X1VW15</accession>
<dbReference type="AlphaFoldDB" id="A0A9X1VW15"/>
<protein>
    <submittedName>
        <fullName evidence="4">Gfo/Idh/MocA family oxidoreductase</fullName>
    </submittedName>
</protein>
<organism evidence="4 5">
    <name type="scientific">Variovorax terrae</name>
    <dbReference type="NCBI Taxonomy" id="2923278"/>
    <lineage>
        <taxon>Bacteria</taxon>
        <taxon>Pseudomonadati</taxon>
        <taxon>Pseudomonadota</taxon>
        <taxon>Betaproteobacteria</taxon>
        <taxon>Burkholderiales</taxon>
        <taxon>Comamonadaceae</taxon>
        <taxon>Variovorax</taxon>
    </lineage>
</organism>
<proteinExistence type="inferred from homology"/>
<evidence type="ECO:0000313" key="5">
    <source>
        <dbReference type="Proteomes" id="UP001139447"/>
    </source>
</evidence>
<dbReference type="InterPro" id="IPR036291">
    <property type="entry name" value="NAD(P)-bd_dom_sf"/>
</dbReference>
<evidence type="ECO:0000256" key="1">
    <source>
        <dbReference type="ARBA" id="ARBA00010928"/>
    </source>
</evidence>
<dbReference type="SUPFAM" id="SSF55347">
    <property type="entry name" value="Glyceraldehyde-3-phosphate dehydrogenase-like, C-terminal domain"/>
    <property type="match status" value="1"/>
</dbReference>
<evidence type="ECO:0000313" key="4">
    <source>
        <dbReference type="EMBL" id="MCJ0764274.1"/>
    </source>
</evidence>
<comment type="caution">
    <text evidence="4">The sequence shown here is derived from an EMBL/GenBank/DDBJ whole genome shotgun (WGS) entry which is preliminary data.</text>
</comment>
<feature type="domain" description="Gfo/Idh/MocA-like oxidoreductase N-terminal" evidence="3">
    <location>
        <begin position="9"/>
        <end position="140"/>
    </location>
</feature>
<reference evidence="4" key="1">
    <citation type="submission" date="2022-03" db="EMBL/GenBank/DDBJ databases">
        <authorList>
            <person name="Woo C.Y."/>
        </authorList>
    </citation>
    <scope>NUCLEOTIDE SEQUENCE</scope>
    <source>
        <strain evidence="4">CYS-02</strain>
    </source>
</reference>
<dbReference type="Pfam" id="PF01408">
    <property type="entry name" value="GFO_IDH_MocA"/>
    <property type="match status" value="1"/>
</dbReference>